<dbReference type="GO" id="GO:0051015">
    <property type="term" value="F:actin filament binding"/>
    <property type="evidence" value="ECO:0007669"/>
    <property type="project" value="TreeGrafter"/>
</dbReference>
<protein>
    <submittedName>
        <fullName evidence="3">Uncharacterized protein</fullName>
    </submittedName>
</protein>
<name>A0A081NFN1_9GAMM</name>
<dbReference type="Proteomes" id="UP000028073">
    <property type="component" value="Unassembled WGS sequence"/>
</dbReference>
<reference evidence="3 4" key="1">
    <citation type="submission" date="2014-06" db="EMBL/GenBank/DDBJ databases">
        <title>Whole Genome Sequences of Three Symbiotic Endozoicomonas Bacteria.</title>
        <authorList>
            <person name="Neave M.J."/>
            <person name="Apprill A."/>
            <person name="Voolstra C.R."/>
        </authorList>
    </citation>
    <scope>NUCLEOTIDE SEQUENCE [LARGE SCALE GENOMIC DNA]</scope>
    <source>
        <strain evidence="3 4">DSM 25634</strain>
    </source>
</reference>
<feature type="region of interest" description="Disordered" evidence="2">
    <location>
        <begin position="1352"/>
        <end position="1382"/>
    </location>
</feature>
<keyword evidence="1" id="KW-0175">Coiled coil</keyword>
<sequence>MSLLSSVTGILFTPTVQEAEPRTFEELVETVGLTFDDLTPREKQILMARKGELGLDELRALKLEESECVELEEGHRTRLKKSSIWDGRRIAVTIAKGTGVLVAGGFAAGAATVSMPVAAGVAVCTGVGYLFYLRVNSIELEKRSSQLSDFVVTHEQPQRIIREQLELRESERAEDLDRRLHESEEALELERQRQEELADQLFPQGLDLAIGQEHFEELQARIEVLKQSERQQKELGTALRELTEQHRSVNLEVVREREEVVRLSEELKKSQMQDFDKGSELQQFKEQDLRLQESLQLSQKRIEELQSAADELVAKIEEKDIEIERVGRQKNLQATEIQALILQNKAVQRDTVKPLETKLKVAEQMFQEAQSTQQDIQQQLFQAQKIIRDMKAEVKIASGEADVSKLNLEKALEREELLESQLSLAVQTKDKSHREYLVVVEELNAVRMQLERTQMLQDELEEQLEKDKATQSAQVRELKSSLGQLRKEKGQLVGSSKQLAAENKFYREQVNLLDQEEKLVRARWVEALKSSQRLKEVEDELKTQGDQLGETRRYLQKEASSRAVLEAEMKGLKLQEAKVAKEKGQLEVQIQTIREQEKADQDAIVLRERRLSAKETELKLLQESQNRLDEKVRSGELSNHQLREELDRVKQEILERNKEIQEVRNLLQETQSALDKAQQKVLDLNEEHEAIRRQTMEGTVASAMTHMDQLTAELVGTKEHLRKVEDQKHKLNLQFEKLKSMNEALSEEVAQSDKQLGWKKSNWQKEIRLAKSEAEQSQLLAKKLQEELISRSSSVGEMTERLKQVEEEFGVVSEELNVQKQEANEVSVKLASTRIESEERWLRLEEVEESRAKLQSSLESLTGELVAIRSKPEGIDNEVHQRVVDQLKKAQGEVESLEEQLNDSEFILEGLQADVQELPELKEKLAEIEKQLIFLEERLEQEAGERKKFETLSRKEDARNSELEREFKSQLAKAEETFQNEIGEITLALSQLKSEWHQMAVLTGQEITVLKRQVVQLHDMNYLLKAGEVESQTKVLETQVKLVEALRALNELQKSSGPESAEKFAEELVAAETRLQALKQETEEFQRTLKSLENHPVIQVETDPVAMELDQLREELLLEQQKSEDYAGQIKELKVYCARQNSEINPSGLSDDEYAQNILDVVKKYITLDENETRPGSGLETLMTDPLDYISRLDDDVDDDRNWEVELAGIQAPESWHLALQEERRRSRAYFKEVMALRTYLIAELQLRGVSLKEMKDYKADLEARVDEYLLSPVELIEKSQIRLQEKMDDVGRKQFTVVDIEKEWTPSSTTSTTSTTSPIPSALSYLPSHSLPSSGFPSLQWDDGDILASSKPTAKVATTPPDLERSISPDYDPTRPDSRNSLSDLVENAMLRQQHRGLQRVEVGYQEVLGALDDISLTTGVGSVPPRPGSDQDNVLDEELSASVSDRSKSSDELRPEDGVQGFTQLSQLQQGFSLLQSQSLSYQTVLTALENLDALEQQLDEINEDDIHSVQSSAWAKPLFNELESLKKQYREWFNKPDVFRMLENIQAEIFGSDEQESPLYGLIKSDNKGDLFSRVVKLKNSLPASVQVNEAEARLKEERERPAQLNPLGPVTSHIAERIKAHPETPWKEYIRKFFVRRFRIESISGNKLSDNWYREEVPGHKKLGDNPATIKAKVQEKVKDIAFAEQPGWPGACKLFGKGRIVRQLGGRMGYDVVIPLINHKMVDGSSFGATGEEVSSGVTEWLKGELNSIADEEYQLYLECVEELLTQTRGAMGADLGRMAMGQVPIEQITKKQHGKNHFKYARLTALKEILTEATPILQQSEDLIDKKVGSIITVEASSVDQLQENERKAIAEMDEQERKAIFHEAQTLLARHEKLNRNHFPQEVLDELDGKKKKLNKIARKFDQAT</sequence>
<dbReference type="RefSeq" id="WP_034837325.1">
    <property type="nucleotide sequence ID" value="NZ_JOKH01000003.1"/>
</dbReference>
<feature type="coiled-coil region" evidence="1">
    <location>
        <begin position="173"/>
        <end position="329"/>
    </location>
</feature>
<dbReference type="GO" id="GO:0005737">
    <property type="term" value="C:cytoplasm"/>
    <property type="evidence" value="ECO:0007669"/>
    <property type="project" value="TreeGrafter"/>
</dbReference>
<evidence type="ECO:0000313" key="3">
    <source>
        <dbReference type="EMBL" id="KEQ17254.1"/>
    </source>
</evidence>
<evidence type="ECO:0000256" key="1">
    <source>
        <dbReference type="SAM" id="Coils"/>
    </source>
</evidence>
<accession>A0A081NFN1</accession>
<keyword evidence="4" id="KW-1185">Reference proteome</keyword>
<dbReference type="GO" id="GO:0000146">
    <property type="term" value="F:microfilament motor activity"/>
    <property type="evidence" value="ECO:0007669"/>
    <property type="project" value="TreeGrafter"/>
</dbReference>
<evidence type="ECO:0000313" key="4">
    <source>
        <dbReference type="Proteomes" id="UP000028073"/>
    </source>
</evidence>
<feature type="region of interest" description="Disordered" evidence="2">
    <location>
        <begin position="1418"/>
        <end position="1459"/>
    </location>
</feature>
<organism evidence="3 4">
    <name type="scientific">Endozoicomonas numazuensis</name>
    <dbReference type="NCBI Taxonomy" id="1137799"/>
    <lineage>
        <taxon>Bacteria</taxon>
        <taxon>Pseudomonadati</taxon>
        <taxon>Pseudomonadota</taxon>
        <taxon>Gammaproteobacteria</taxon>
        <taxon>Oceanospirillales</taxon>
        <taxon>Endozoicomonadaceae</taxon>
        <taxon>Endozoicomonas</taxon>
    </lineage>
</organism>
<feature type="coiled-coil region" evidence="1">
    <location>
        <begin position="443"/>
        <end position="516"/>
    </location>
</feature>
<comment type="caution">
    <text evidence="3">The sequence shown here is derived from an EMBL/GenBank/DDBJ whole genome shotgun (WGS) entry which is preliminary data.</text>
</comment>
<dbReference type="OrthoDB" id="9816604at2"/>
<feature type="compositionally biased region" description="Basic and acidic residues" evidence="2">
    <location>
        <begin position="1363"/>
        <end position="1379"/>
    </location>
</feature>
<gene>
    <name evidence="3" type="ORF">GZ78_15620</name>
</gene>
<feature type="coiled-coil region" evidence="1">
    <location>
        <begin position="611"/>
        <end position="945"/>
    </location>
</feature>
<dbReference type="STRING" id="1137799.GZ78_15620"/>
<dbReference type="GO" id="GO:0016460">
    <property type="term" value="C:myosin II complex"/>
    <property type="evidence" value="ECO:0007669"/>
    <property type="project" value="TreeGrafter"/>
</dbReference>
<proteinExistence type="predicted"/>
<evidence type="ECO:0000256" key="2">
    <source>
        <dbReference type="SAM" id="MobiDB-lite"/>
    </source>
</evidence>
<dbReference type="PANTHER" id="PTHR45615:SF40">
    <property type="entry name" value="MYOSIN HEAVY CHAIN, NON-MUSCLE"/>
    <property type="match status" value="1"/>
</dbReference>
<dbReference type="PANTHER" id="PTHR45615">
    <property type="entry name" value="MYOSIN HEAVY CHAIN, NON-MUSCLE"/>
    <property type="match status" value="1"/>
</dbReference>
<feature type="compositionally biased region" description="Basic and acidic residues" evidence="2">
    <location>
        <begin position="1447"/>
        <end position="1459"/>
    </location>
</feature>
<dbReference type="GO" id="GO:0032982">
    <property type="term" value="C:myosin filament"/>
    <property type="evidence" value="ECO:0007669"/>
    <property type="project" value="TreeGrafter"/>
</dbReference>
<feature type="coiled-coil region" evidence="1">
    <location>
        <begin position="1061"/>
        <end position="1129"/>
    </location>
</feature>
<dbReference type="EMBL" id="JOKH01000003">
    <property type="protein sequence ID" value="KEQ17254.1"/>
    <property type="molecule type" value="Genomic_DNA"/>
</dbReference>